<gene>
    <name evidence="1" type="ORF">CMC5_047710</name>
</gene>
<dbReference type="AlphaFoldDB" id="A0A0K1EID4"/>
<reference evidence="1 2" key="1">
    <citation type="submission" date="2015-07" db="EMBL/GenBank/DDBJ databases">
        <title>Genome analysis of myxobacterium Chondromyces crocatus Cm c5 reveals a high potential for natural compound synthesis and the genetic basis for the loss of fruiting body formation.</title>
        <authorList>
            <person name="Zaburannyi N."/>
            <person name="Bunk B."/>
            <person name="Maier J."/>
            <person name="Overmann J."/>
            <person name="Mueller R."/>
        </authorList>
    </citation>
    <scope>NUCLEOTIDE SEQUENCE [LARGE SCALE GENOMIC DNA]</scope>
    <source>
        <strain evidence="1 2">Cm c5</strain>
    </source>
</reference>
<dbReference type="Proteomes" id="UP000067626">
    <property type="component" value="Chromosome"/>
</dbReference>
<organism evidence="1 2">
    <name type="scientific">Chondromyces crocatus</name>
    <dbReference type="NCBI Taxonomy" id="52"/>
    <lineage>
        <taxon>Bacteria</taxon>
        <taxon>Pseudomonadati</taxon>
        <taxon>Myxococcota</taxon>
        <taxon>Polyangia</taxon>
        <taxon>Polyangiales</taxon>
        <taxon>Polyangiaceae</taxon>
        <taxon>Chondromyces</taxon>
    </lineage>
</organism>
<sequence length="89" mass="9564">MRVKLYVSEPGLSASRPHETLTVKDRRALRRAARRLAQETGKVVSARSVQARALFVRLNYGPFTLAGALAGQAHAHGPYAVAPAQAATK</sequence>
<evidence type="ECO:0000313" key="1">
    <source>
        <dbReference type="EMBL" id="AKT40615.1"/>
    </source>
</evidence>
<dbReference type="KEGG" id="ccro:CMC5_047710"/>
<dbReference type="RefSeq" id="WP_050432525.1">
    <property type="nucleotide sequence ID" value="NZ_CP012159.1"/>
</dbReference>
<keyword evidence="2" id="KW-1185">Reference proteome</keyword>
<proteinExistence type="predicted"/>
<name>A0A0K1EID4_CHOCO</name>
<accession>A0A0K1EID4</accession>
<evidence type="ECO:0000313" key="2">
    <source>
        <dbReference type="Proteomes" id="UP000067626"/>
    </source>
</evidence>
<dbReference type="EMBL" id="CP012159">
    <property type="protein sequence ID" value="AKT40615.1"/>
    <property type="molecule type" value="Genomic_DNA"/>
</dbReference>
<protein>
    <submittedName>
        <fullName evidence="1">Uncharacterized protein</fullName>
    </submittedName>
</protein>